<comment type="caution">
    <text evidence="8">The sequence shown here is derived from an EMBL/GenBank/DDBJ whole genome shotgun (WGS) entry which is preliminary data.</text>
</comment>
<name>A0ABR1QI94_9PEZI</name>
<evidence type="ECO:0000256" key="2">
    <source>
        <dbReference type="ARBA" id="ARBA00010617"/>
    </source>
</evidence>
<dbReference type="InterPro" id="IPR036396">
    <property type="entry name" value="Cyt_P450_sf"/>
</dbReference>
<sequence length="583" mass="64501">MSSASLDLAYPFARLPFAVSAVIVGVLSVLYLAYQWALPKPLPGIPYNQDAVRTILGDAAEIQKIKKEGGRPRAWFNLQTAKHNSPIVQAFLAPLSKPVLILSDFREAQDILLRRGKEFDRGPRHVANFSGVVPWHHIAMATSNPQFKANRELVKDLMTPHFLNTVSGPEIYNNAQNFIELWKLKAQKAGGRPFRAEDDLHTMTFDIIKVVALGEGDNQSMTALYTDLVRSTAANAHDASSAGQDEPFVFPENEPNVDLRAHGTQQEAVGAAATQPFPGLFHKINNRKPAMKEAFAAKFSMLDRQVSLGVKRMEAGAEVKSALDYMMQREIASAKKAGRAPVFNSPSMYDELYGYIGAGHETSSTSLQWGLKHLAADQRVQTTLRESLRAAYADAVSEGRQPTFAEIIKTQVPYLDAVVEEILRVTGPVRTLFRTAAVDTTILGHHVPKGTQIFLPITGPSFTTPAFAIEESLRSPSSQSHKNMRGTWDESDAAKFVPERWLKTEDDSTQVFDSQAGPMLAFSLGIRGCFGRRLAYLQLRILMTLIVWNFEFGPLPEELNSFDAVDTLTTKPAKCFVRLAEVQ</sequence>
<organism evidence="8 9">
    <name type="scientific">Apiospora aurea</name>
    <dbReference type="NCBI Taxonomy" id="335848"/>
    <lineage>
        <taxon>Eukaryota</taxon>
        <taxon>Fungi</taxon>
        <taxon>Dikarya</taxon>
        <taxon>Ascomycota</taxon>
        <taxon>Pezizomycotina</taxon>
        <taxon>Sordariomycetes</taxon>
        <taxon>Xylariomycetidae</taxon>
        <taxon>Amphisphaeriales</taxon>
        <taxon>Apiosporaceae</taxon>
        <taxon>Apiospora</taxon>
    </lineage>
</organism>
<dbReference type="RefSeq" id="XP_066701630.1">
    <property type="nucleotide sequence ID" value="XM_066841768.1"/>
</dbReference>
<comment type="cofactor">
    <cofactor evidence="1">
        <name>heme</name>
        <dbReference type="ChEBI" id="CHEBI:30413"/>
    </cofactor>
</comment>
<dbReference type="InterPro" id="IPR050121">
    <property type="entry name" value="Cytochrome_P450_monoxygenase"/>
</dbReference>
<protein>
    <recommendedName>
        <fullName evidence="10">Cytochrome P450 monooxygenase</fullName>
    </recommendedName>
</protein>
<evidence type="ECO:0000256" key="7">
    <source>
        <dbReference type="SAM" id="Phobius"/>
    </source>
</evidence>
<keyword evidence="7" id="KW-0472">Membrane</keyword>
<keyword evidence="3 6" id="KW-0349">Heme</keyword>
<evidence type="ECO:0000256" key="1">
    <source>
        <dbReference type="ARBA" id="ARBA00001971"/>
    </source>
</evidence>
<gene>
    <name evidence="8" type="ORF">PG986_005546</name>
</gene>
<feature type="transmembrane region" description="Helical" evidence="7">
    <location>
        <begin position="12"/>
        <end position="34"/>
    </location>
</feature>
<dbReference type="PRINTS" id="PR00463">
    <property type="entry name" value="EP450I"/>
</dbReference>
<keyword evidence="7" id="KW-0812">Transmembrane</keyword>
<evidence type="ECO:0000256" key="4">
    <source>
        <dbReference type="ARBA" id="ARBA00022723"/>
    </source>
</evidence>
<dbReference type="PANTHER" id="PTHR24305:SF232">
    <property type="entry name" value="P450, PUTATIVE (EUROFUNG)-RELATED"/>
    <property type="match status" value="1"/>
</dbReference>
<dbReference type="EMBL" id="JAQQWE010000004">
    <property type="protein sequence ID" value="KAK7956324.1"/>
    <property type="molecule type" value="Genomic_DNA"/>
</dbReference>
<dbReference type="InterPro" id="IPR002401">
    <property type="entry name" value="Cyt_P450_E_grp-I"/>
</dbReference>
<evidence type="ECO:0008006" key="10">
    <source>
        <dbReference type="Google" id="ProtNLM"/>
    </source>
</evidence>
<dbReference type="PANTHER" id="PTHR24305">
    <property type="entry name" value="CYTOCHROME P450"/>
    <property type="match status" value="1"/>
</dbReference>
<keyword evidence="6" id="KW-0560">Oxidoreductase</keyword>
<keyword evidence="5 6" id="KW-0408">Iron</keyword>
<keyword evidence="7" id="KW-1133">Transmembrane helix</keyword>
<evidence type="ECO:0000313" key="8">
    <source>
        <dbReference type="EMBL" id="KAK7956324.1"/>
    </source>
</evidence>
<dbReference type="Gene3D" id="1.10.630.10">
    <property type="entry name" value="Cytochrome P450"/>
    <property type="match status" value="1"/>
</dbReference>
<keyword evidence="9" id="KW-1185">Reference proteome</keyword>
<evidence type="ECO:0000256" key="6">
    <source>
        <dbReference type="RuleBase" id="RU000461"/>
    </source>
</evidence>
<comment type="similarity">
    <text evidence="2 6">Belongs to the cytochrome P450 family.</text>
</comment>
<evidence type="ECO:0000256" key="3">
    <source>
        <dbReference type="ARBA" id="ARBA00022617"/>
    </source>
</evidence>
<accession>A0ABR1QI94</accession>
<keyword evidence="6" id="KW-0503">Monooxygenase</keyword>
<evidence type="ECO:0000256" key="5">
    <source>
        <dbReference type="ARBA" id="ARBA00023004"/>
    </source>
</evidence>
<dbReference type="SUPFAM" id="SSF48264">
    <property type="entry name" value="Cytochrome P450"/>
    <property type="match status" value="1"/>
</dbReference>
<dbReference type="GeneID" id="92074830"/>
<evidence type="ECO:0000313" key="9">
    <source>
        <dbReference type="Proteomes" id="UP001391051"/>
    </source>
</evidence>
<dbReference type="InterPro" id="IPR017972">
    <property type="entry name" value="Cyt_P450_CS"/>
</dbReference>
<reference evidence="8 9" key="1">
    <citation type="submission" date="2023-01" db="EMBL/GenBank/DDBJ databases">
        <title>Analysis of 21 Apiospora genomes using comparative genomics revels a genus with tremendous synthesis potential of carbohydrate active enzymes and secondary metabolites.</title>
        <authorList>
            <person name="Sorensen T."/>
        </authorList>
    </citation>
    <scope>NUCLEOTIDE SEQUENCE [LARGE SCALE GENOMIC DNA]</scope>
    <source>
        <strain evidence="8 9">CBS 24483</strain>
    </source>
</reference>
<proteinExistence type="inferred from homology"/>
<keyword evidence="4 6" id="KW-0479">Metal-binding</keyword>
<dbReference type="Proteomes" id="UP001391051">
    <property type="component" value="Unassembled WGS sequence"/>
</dbReference>
<dbReference type="InterPro" id="IPR001128">
    <property type="entry name" value="Cyt_P450"/>
</dbReference>
<dbReference type="PRINTS" id="PR00385">
    <property type="entry name" value="P450"/>
</dbReference>
<dbReference type="Pfam" id="PF00067">
    <property type="entry name" value="p450"/>
    <property type="match status" value="2"/>
</dbReference>
<dbReference type="PROSITE" id="PS00086">
    <property type="entry name" value="CYTOCHROME_P450"/>
    <property type="match status" value="1"/>
</dbReference>